<proteinExistence type="predicted"/>
<reference evidence="7 8" key="1">
    <citation type="submission" date="2019-03" db="EMBL/GenBank/DDBJ databases">
        <title>Genomic Encyclopedia of Type Strains, Phase IV (KMG-IV): sequencing the most valuable type-strain genomes for metagenomic binning, comparative biology and taxonomic classification.</title>
        <authorList>
            <person name="Goeker M."/>
        </authorList>
    </citation>
    <scope>NUCLEOTIDE SEQUENCE [LARGE SCALE GENOMIC DNA]</scope>
    <source>
        <strain evidence="7 8">DSM 18063</strain>
    </source>
</reference>
<dbReference type="InterPro" id="IPR004625">
    <property type="entry name" value="PyrdxlKinase"/>
</dbReference>
<protein>
    <recommendedName>
        <fullName evidence="1">pyridoxal kinase</fullName>
        <ecNumber evidence="1">2.7.1.35</ecNumber>
    </recommendedName>
</protein>
<accession>A0A4R2Q601</accession>
<sequence>MARIVMLSSWVAHGHVGLCAAAPAVQALGHGVTQLPTTILSNHPGWPRVAGAPLPAPRIAAMIEALAGNGWLAGVDAVLTGYLPTPAHVDLAVGLIERLQAGGARPRVVVDPVLGDDPGGLYIAEDAARALRDSLVPLAGILTPNRFELGWLTGLRADDPEGVLTAAQALRAGSGARVLVTSTPVSADETGVLGVDTDGARLWRSPRRAGVPHGVGDVFAGLVAAGLTPGAALGHLAALIEASLGHDHLQIAEAAAEWTGARPLVAEDMPGVTEG</sequence>
<dbReference type="CDD" id="cd01173">
    <property type="entry name" value="pyridoxal_pyridoxamine_kinase"/>
    <property type="match status" value="1"/>
</dbReference>
<dbReference type="GO" id="GO:0008478">
    <property type="term" value="F:pyridoxal kinase activity"/>
    <property type="evidence" value="ECO:0007669"/>
    <property type="project" value="UniProtKB-EC"/>
</dbReference>
<evidence type="ECO:0000313" key="8">
    <source>
        <dbReference type="Proteomes" id="UP000294835"/>
    </source>
</evidence>
<keyword evidence="3" id="KW-0547">Nucleotide-binding</keyword>
<dbReference type="Gene3D" id="3.40.1190.20">
    <property type="match status" value="1"/>
</dbReference>
<dbReference type="InterPro" id="IPR013749">
    <property type="entry name" value="PM/HMP-P_kinase-1"/>
</dbReference>
<dbReference type="GO" id="GO:0005524">
    <property type="term" value="F:ATP binding"/>
    <property type="evidence" value="ECO:0007669"/>
    <property type="project" value="UniProtKB-KW"/>
</dbReference>
<name>A0A4R2Q601_9RHOB</name>
<dbReference type="RefSeq" id="WP_165915526.1">
    <property type="nucleotide sequence ID" value="NZ_SLXP01000002.1"/>
</dbReference>
<keyword evidence="8" id="KW-1185">Reference proteome</keyword>
<dbReference type="InterPro" id="IPR029056">
    <property type="entry name" value="Ribokinase-like"/>
</dbReference>
<keyword evidence="2" id="KW-0808">Transferase</keyword>
<dbReference type="GO" id="GO:0009443">
    <property type="term" value="P:pyridoxal 5'-phosphate salvage"/>
    <property type="evidence" value="ECO:0007669"/>
    <property type="project" value="InterPro"/>
</dbReference>
<dbReference type="Proteomes" id="UP000294835">
    <property type="component" value="Unassembled WGS sequence"/>
</dbReference>
<dbReference type="SUPFAM" id="SSF53613">
    <property type="entry name" value="Ribokinase-like"/>
    <property type="match status" value="1"/>
</dbReference>
<dbReference type="PANTHER" id="PTHR10534">
    <property type="entry name" value="PYRIDOXAL KINASE"/>
    <property type="match status" value="1"/>
</dbReference>
<keyword evidence="5" id="KW-0067">ATP-binding</keyword>
<organism evidence="7 8">
    <name type="scientific">Rhodovulum marinum</name>
    <dbReference type="NCBI Taxonomy" id="320662"/>
    <lineage>
        <taxon>Bacteria</taxon>
        <taxon>Pseudomonadati</taxon>
        <taxon>Pseudomonadota</taxon>
        <taxon>Alphaproteobacteria</taxon>
        <taxon>Rhodobacterales</taxon>
        <taxon>Paracoccaceae</taxon>
        <taxon>Rhodovulum</taxon>
    </lineage>
</organism>
<dbReference type="GO" id="GO:0005829">
    <property type="term" value="C:cytosol"/>
    <property type="evidence" value="ECO:0007669"/>
    <property type="project" value="TreeGrafter"/>
</dbReference>
<dbReference type="PANTHER" id="PTHR10534:SF2">
    <property type="entry name" value="PYRIDOXAL KINASE"/>
    <property type="match status" value="1"/>
</dbReference>
<feature type="domain" description="Pyridoxamine kinase/Phosphomethylpyrimidine kinase" evidence="6">
    <location>
        <begin position="54"/>
        <end position="233"/>
    </location>
</feature>
<dbReference type="EC" id="2.7.1.35" evidence="1"/>
<evidence type="ECO:0000256" key="4">
    <source>
        <dbReference type="ARBA" id="ARBA00022777"/>
    </source>
</evidence>
<gene>
    <name evidence="7" type="ORF">EV662_102455</name>
</gene>
<dbReference type="Pfam" id="PF08543">
    <property type="entry name" value="Phos_pyr_kin"/>
    <property type="match status" value="1"/>
</dbReference>
<evidence type="ECO:0000256" key="1">
    <source>
        <dbReference type="ARBA" id="ARBA00012104"/>
    </source>
</evidence>
<evidence type="ECO:0000313" key="7">
    <source>
        <dbReference type="EMBL" id="TCP43258.1"/>
    </source>
</evidence>
<keyword evidence="4 7" id="KW-0418">Kinase</keyword>
<evidence type="ECO:0000256" key="3">
    <source>
        <dbReference type="ARBA" id="ARBA00022741"/>
    </source>
</evidence>
<evidence type="ECO:0000256" key="2">
    <source>
        <dbReference type="ARBA" id="ARBA00022679"/>
    </source>
</evidence>
<evidence type="ECO:0000256" key="5">
    <source>
        <dbReference type="ARBA" id="ARBA00022840"/>
    </source>
</evidence>
<dbReference type="EMBL" id="SLXP01000002">
    <property type="protein sequence ID" value="TCP43258.1"/>
    <property type="molecule type" value="Genomic_DNA"/>
</dbReference>
<comment type="caution">
    <text evidence="7">The sequence shown here is derived from an EMBL/GenBank/DDBJ whole genome shotgun (WGS) entry which is preliminary data.</text>
</comment>
<evidence type="ECO:0000259" key="6">
    <source>
        <dbReference type="Pfam" id="PF08543"/>
    </source>
</evidence>
<dbReference type="AlphaFoldDB" id="A0A4R2Q601"/>